<dbReference type="Pfam" id="PF08241">
    <property type="entry name" value="Methyltransf_11"/>
    <property type="match status" value="1"/>
</dbReference>
<reference evidence="4" key="1">
    <citation type="submission" date="2016-11" db="EMBL/GenBank/DDBJ databases">
        <authorList>
            <person name="Varghese N."/>
            <person name="Submissions S."/>
        </authorList>
    </citation>
    <scope>NUCLEOTIDE SEQUENCE [LARGE SCALE GENOMIC DNA]</scope>
    <source>
        <strain evidence="4">GAS401</strain>
    </source>
</reference>
<dbReference type="EMBL" id="LT670849">
    <property type="protein sequence ID" value="SHN82458.1"/>
    <property type="molecule type" value="Genomic_DNA"/>
</dbReference>
<gene>
    <name evidence="3" type="ORF">SAMN05444170_5117</name>
</gene>
<dbReference type="SUPFAM" id="SSF53335">
    <property type="entry name" value="S-adenosyl-L-methionine-dependent methyltransferases"/>
    <property type="match status" value="1"/>
</dbReference>
<keyword evidence="4" id="KW-1185">Reference proteome</keyword>
<dbReference type="InterPro" id="IPR013216">
    <property type="entry name" value="Methyltransf_11"/>
</dbReference>
<evidence type="ECO:0000259" key="2">
    <source>
        <dbReference type="Pfam" id="PF08241"/>
    </source>
</evidence>
<keyword evidence="1" id="KW-0812">Transmembrane</keyword>
<evidence type="ECO:0000313" key="4">
    <source>
        <dbReference type="Proteomes" id="UP000184096"/>
    </source>
</evidence>
<feature type="transmembrane region" description="Helical" evidence="1">
    <location>
        <begin position="203"/>
        <end position="225"/>
    </location>
</feature>
<protein>
    <submittedName>
        <fullName evidence="3">Ubiquinone/menaquinone biosynthesis C-methylase UbiE</fullName>
    </submittedName>
</protein>
<dbReference type="Proteomes" id="UP000184096">
    <property type="component" value="Chromosome I"/>
</dbReference>
<evidence type="ECO:0000256" key="1">
    <source>
        <dbReference type="SAM" id="Phobius"/>
    </source>
</evidence>
<evidence type="ECO:0000313" key="3">
    <source>
        <dbReference type="EMBL" id="SHN82458.1"/>
    </source>
</evidence>
<organism evidence="3 4">
    <name type="scientific">Bradyrhizobium erythrophlei</name>
    <dbReference type="NCBI Taxonomy" id="1437360"/>
    <lineage>
        <taxon>Bacteria</taxon>
        <taxon>Pseudomonadati</taxon>
        <taxon>Pseudomonadota</taxon>
        <taxon>Alphaproteobacteria</taxon>
        <taxon>Hyphomicrobiales</taxon>
        <taxon>Nitrobacteraceae</taxon>
        <taxon>Bradyrhizobium</taxon>
    </lineage>
</organism>
<dbReference type="OrthoDB" id="163232at2"/>
<dbReference type="PANTHER" id="PTHR43591:SF24">
    <property type="entry name" value="2-METHOXY-6-POLYPRENYL-1,4-BENZOQUINOL METHYLASE, MITOCHONDRIAL"/>
    <property type="match status" value="1"/>
</dbReference>
<feature type="domain" description="Methyltransferase type 11" evidence="2">
    <location>
        <begin position="40"/>
        <end position="129"/>
    </location>
</feature>
<name>A0A1M7UHK5_9BRAD</name>
<dbReference type="Gene3D" id="3.40.50.150">
    <property type="entry name" value="Vaccinia Virus protein VP39"/>
    <property type="match status" value="1"/>
</dbReference>
<dbReference type="RefSeq" id="WP_072822078.1">
    <property type="nucleotide sequence ID" value="NZ_LT670849.1"/>
</dbReference>
<dbReference type="GO" id="GO:0032259">
    <property type="term" value="P:methylation"/>
    <property type="evidence" value="ECO:0007669"/>
    <property type="project" value="UniProtKB-KW"/>
</dbReference>
<dbReference type="CDD" id="cd02440">
    <property type="entry name" value="AdoMet_MTases"/>
    <property type="match status" value="1"/>
</dbReference>
<dbReference type="InterPro" id="IPR029063">
    <property type="entry name" value="SAM-dependent_MTases_sf"/>
</dbReference>
<keyword evidence="3" id="KW-0830">Ubiquinone</keyword>
<keyword evidence="1" id="KW-1133">Transmembrane helix</keyword>
<keyword evidence="1" id="KW-0472">Membrane</keyword>
<dbReference type="AlphaFoldDB" id="A0A1M7UHK5"/>
<keyword evidence="3" id="KW-0808">Transferase</keyword>
<accession>A0A1M7UHK5</accession>
<proteinExistence type="predicted"/>
<dbReference type="PANTHER" id="PTHR43591">
    <property type="entry name" value="METHYLTRANSFERASE"/>
    <property type="match status" value="1"/>
</dbReference>
<dbReference type="GO" id="GO:0008757">
    <property type="term" value="F:S-adenosylmethionine-dependent methyltransferase activity"/>
    <property type="evidence" value="ECO:0007669"/>
    <property type="project" value="InterPro"/>
</dbReference>
<keyword evidence="3" id="KW-0489">Methyltransferase</keyword>
<sequence length="251" mass="28026">MLSGLRHSLANSDFFAFNVRNRDIWVAEQAAQIPAGSKVLDVGAGSAPYRALFAHCIYKTHDFAQLKNEQLRYGRYAPIDVVSDAKTLPVPDASFDAVICTEVLEHVPEPIAVVREIARIVAPGGRLILTAPLGSGIHQEPYHFYGGYTPYWYDKFLDDAGFESVTVSSNAGSLRHISQETIRFVRMTRPFGFAAPWLTQLAWLPFWLLFAPVLLVGVPVAAKLLDRFDRERRFTVGYHVSAIRKRVAPVP</sequence>